<evidence type="ECO:0000313" key="1">
    <source>
        <dbReference type="EMBL" id="AVI51790.1"/>
    </source>
</evidence>
<dbReference type="SUPFAM" id="SSF55781">
    <property type="entry name" value="GAF domain-like"/>
    <property type="match status" value="1"/>
</dbReference>
<keyword evidence="2" id="KW-1185">Reference proteome</keyword>
<dbReference type="OrthoDB" id="627374at2"/>
<evidence type="ECO:0000313" key="2">
    <source>
        <dbReference type="Proteomes" id="UP000238442"/>
    </source>
</evidence>
<proteinExistence type="predicted"/>
<dbReference type="KEGG" id="aue:C5O00_11675"/>
<organism evidence="1 2">
    <name type="scientific">Pukyongia salina</name>
    <dbReference type="NCBI Taxonomy" id="2094025"/>
    <lineage>
        <taxon>Bacteria</taxon>
        <taxon>Pseudomonadati</taxon>
        <taxon>Bacteroidota</taxon>
        <taxon>Flavobacteriia</taxon>
        <taxon>Flavobacteriales</taxon>
        <taxon>Flavobacteriaceae</taxon>
        <taxon>Pukyongia</taxon>
    </lineage>
</organism>
<gene>
    <name evidence="1" type="ORF">C5O00_11675</name>
</gene>
<name>A0A2S0HYV8_9FLAO</name>
<dbReference type="RefSeq" id="WP_105217030.1">
    <property type="nucleotide sequence ID" value="NZ_CP027062.1"/>
</dbReference>
<dbReference type="AlphaFoldDB" id="A0A2S0HYV8"/>
<dbReference type="Proteomes" id="UP000238442">
    <property type="component" value="Chromosome"/>
</dbReference>
<protein>
    <submittedName>
        <fullName evidence="1">GAF domain-containing protein</fullName>
    </submittedName>
</protein>
<reference evidence="1 2" key="1">
    <citation type="submission" date="2018-02" db="EMBL/GenBank/DDBJ databases">
        <title>Genomic analysis of the strain RR4-38 isolated from a seawater recirculating aquaculture system.</title>
        <authorList>
            <person name="Kim Y.-S."/>
            <person name="Jang Y.H."/>
            <person name="Kim K.-H."/>
        </authorList>
    </citation>
    <scope>NUCLEOTIDE SEQUENCE [LARGE SCALE GENOMIC DNA]</scope>
    <source>
        <strain evidence="1 2">RR4-38</strain>
    </source>
</reference>
<dbReference type="EMBL" id="CP027062">
    <property type="protein sequence ID" value="AVI51790.1"/>
    <property type="molecule type" value="Genomic_DNA"/>
</dbReference>
<sequence length="794" mass="93003">MKDKTTSTQFPLKIKVSFSKLFDSYRESLDRMSGLQKERAEEILKVAEEYPILSEGFDDEETLAKYQSQVHLVLEDFFAGILAKNEIKIASIPYRFVIFRSSERFKNIVAHAGEDFKAQLTNFNDDEAYMMGCSMILNAYYGYKVDFRRPFYYDIPDANGIMRHYKVLYNGDFIDIEKTDRSIDITKEDVAELIDNFGNIKLWKEKFPPNSWLFKGFVIATMYDATMDVSLSSFKSNLISKDSKDEDFTKKFRNIVRSIFNLPALDVGYTMFDADEREFHTPPMLGTPKSYLLNGKQSEACTAALCPHSYESLFVKNEFYSISDVAKFYELYPDNILYKTLNEQKMGSAILAPLVSRGELLGVMELVSPNAQELNSVNANKLHDIMPYLVDSVRQSVERERNEIELLIQEECTSIHPSVHWKFKKEAERVLRSRHYSDTELSFREIVFENVYPLFGQMDIKGSSIARNDATKHDLVLQLKLVKKIIEKIYKVEDLPIYEQINFRINKFLSDIKDQLEVDTERKVLNFLKEEIVPLYDHLSKKNKVLAELIADYYKEIDNDKGFVYKYRKDYDDSVMQVNKHMANILDIKQRHAQAMYPHYFERFKTDGVEHNMYIGESITKDDSFNKIYLYNLRLWQLQAMCEMENSFYHLKEKLPVALDVASMILVFNTSLSLRFRMDEKRFDVDGTYNARYEVVKKRVDKAHIKGTEERITQPGKITIIYSQRADEKEYLKYIGFLQHKKLLDKDVEILKLEDLQGVTGLKAIRVSVLYSKKLDDQKKEYYTYDDLMKQLSS</sequence>
<accession>A0A2S0HYV8</accession>